<dbReference type="EMBL" id="GU305864">
    <property type="protein sequence ID" value="ADF47412.1"/>
    <property type="molecule type" value="mRNA"/>
</dbReference>
<proteinExistence type="evidence at transcript level"/>
<dbReference type="Gene3D" id="3.40.50.1010">
    <property type="entry name" value="5'-nuclease"/>
    <property type="match status" value="1"/>
</dbReference>
<reference evidence="2" key="1">
    <citation type="journal article" date="2010" name="Dev. Biol.">
        <title>Different requirements for conserved post-transcriptional regulators in planarian regeneration and stem cell maintenance.</title>
        <authorList>
            <person name="Rouhana L."/>
            <person name="Shibata N."/>
            <person name="Nishimura O."/>
            <person name="Agata K."/>
        </authorList>
    </citation>
    <scope>NUCLEOTIDE SEQUENCE</scope>
</reference>
<feature type="non-terminal residue" evidence="2">
    <location>
        <position position="1"/>
    </location>
</feature>
<feature type="domain" description="PIN" evidence="1">
    <location>
        <begin position="32"/>
        <end position="179"/>
    </location>
</feature>
<gene>
    <name evidence="2" type="primary">SMG-6</name>
</gene>
<dbReference type="PANTHER" id="PTHR16161:SF0">
    <property type="entry name" value="TRANSCRIPTIONAL PROTEIN SWT1"/>
    <property type="match status" value="1"/>
</dbReference>
<dbReference type="PANTHER" id="PTHR16161">
    <property type="entry name" value="TRANSCRIPTIONAL PROTEIN SWT1"/>
    <property type="match status" value="1"/>
</dbReference>
<dbReference type="SMART" id="SM00670">
    <property type="entry name" value="PINc"/>
    <property type="match status" value="1"/>
</dbReference>
<organism evidence="2">
    <name type="scientific">Dugesia japonica</name>
    <name type="common">Planarian</name>
    <dbReference type="NCBI Taxonomy" id="6161"/>
    <lineage>
        <taxon>Eukaryota</taxon>
        <taxon>Metazoa</taxon>
        <taxon>Spiralia</taxon>
        <taxon>Lophotrochozoa</taxon>
        <taxon>Platyhelminthes</taxon>
        <taxon>Rhabditophora</taxon>
        <taxon>Seriata</taxon>
        <taxon>Tricladida</taxon>
        <taxon>Continenticola</taxon>
        <taxon>Geoplanoidea</taxon>
        <taxon>Dugesiidae</taxon>
        <taxon>Dugesia</taxon>
    </lineage>
</organism>
<name>D5JG42_DUGJA</name>
<dbReference type="InterPro" id="IPR029060">
    <property type="entry name" value="PIN-like_dom_sf"/>
</dbReference>
<protein>
    <submittedName>
        <fullName evidence="2">Smg-6-like protein nonsense mediated mRNA decay factor</fullName>
    </submittedName>
</protein>
<dbReference type="InterPro" id="IPR002716">
    <property type="entry name" value="PIN_dom"/>
</dbReference>
<dbReference type="FunFam" id="3.40.50.1010:FF:000014">
    <property type="entry name" value="telomerase-binding protein EST1A isoform X1"/>
    <property type="match status" value="1"/>
</dbReference>
<evidence type="ECO:0000313" key="2">
    <source>
        <dbReference type="EMBL" id="ADF47412.1"/>
    </source>
</evidence>
<dbReference type="Pfam" id="PF13638">
    <property type="entry name" value="PIN_4"/>
    <property type="match status" value="1"/>
</dbReference>
<dbReference type="InterPro" id="IPR052626">
    <property type="entry name" value="SWT1_Regulator"/>
</dbReference>
<dbReference type="GO" id="GO:0005634">
    <property type="term" value="C:nucleus"/>
    <property type="evidence" value="ECO:0007669"/>
    <property type="project" value="TreeGrafter"/>
</dbReference>
<evidence type="ECO:0000259" key="1">
    <source>
        <dbReference type="SMART" id="SM00670"/>
    </source>
</evidence>
<dbReference type="SUPFAM" id="SSF88723">
    <property type="entry name" value="PIN domain-like"/>
    <property type="match status" value="1"/>
</dbReference>
<sequence length="207" mass="24676">KEEKNRRFELWRKSLLDHEIAQRFVELEIRPLFLVLDTNCYIDYLRNIKMLIDHKKFIVVVPLIVVNELENLSKTYQLKDDVDIHARAKEALKFLEDKFEKSDQYVRAITSRGTFMETIAYRAEALNWSEGETNDDVILNCCQHLCKDKPCDFMPREKDKPMTLHRDVVLLTGDRNLRLKALSRHIPVKPLKKFMEWADIKRRSTKK</sequence>
<accession>D5JG42</accession>
<dbReference type="AlphaFoldDB" id="D5JG42"/>
<dbReference type="CDD" id="cd09885">
    <property type="entry name" value="PIN_Smg6-like"/>
    <property type="match status" value="1"/>
</dbReference>